<gene>
    <name evidence="2" type="ORF">H8711_04920</name>
</gene>
<dbReference type="InterPro" id="IPR051781">
    <property type="entry name" value="Metallo-dep_Hydrolase"/>
</dbReference>
<dbReference type="PANTHER" id="PTHR43135">
    <property type="entry name" value="ALPHA-D-RIBOSE 1-METHYLPHOSPHONATE 5-TRIPHOSPHATE DIPHOSPHATASE"/>
    <property type="match status" value="1"/>
</dbReference>
<dbReference type="AlphaFoldDB" id="A0A926DVS6"/>
<dbReference type="InterPro" id="IPR011059">
    <property type="entry name" value="Metal-dep_hydrolase_composite"/>
</dbReference>
<name>A0A926DVS6_9FIRM</name>
<sequence length="390" mass="42199">MKEYIVKTKGIIDGTGAGLLPNGEMIVRDGKIAAVGTSLKAEGLPVVDLSGYYLLPGLVDSHTHLSIVPAQGNQLAQMALPAGRNILRSMPNIRRQLESGVTTMRIMGEEHWIDLDIRNAIDEGLIEGPRIFAGGIGIVATNGHGVGLTTSDTPYEVRKNIRKNFAKGADFVKMFMTGGMSSSRPPVDFCGFSREEVAAAVEEATRMRTYVAAHAHGGPGVDLCIEEGVRTIEHGALLTDEQIKRMCDKQMWVVGTFSIMFHPTGIEQSDFSNPAIKAKVLHNREVEAETFSRILASGLRYAIGTDSMHGLISYEMECLVNFGASNMDAIVAATRSGAEICMMEDRVGTLEAGKLADFIAVKENPLDDIKAMAQVDLVYKDGVKLVDKRA</sequence>
<protein>
    <submittedName>
        <fullName evidence="2">Amidohydrolase family protein</fullName>
    </submittedName>
</protein>
<dbReference type="Gene3D" id="3.20.20.140">
    <property type="entry name" value="Metal-dependent hydrolases"/>
    <property type="match status" value="1"/>
</dbReference>
<dbReference type="Gene3D" id="2.30.40.10">
    <property type="entry name" value="Urease, subunit C, domain 1"/>
    <property type="match status" value="1"/>
</dbReference>
<dbReference type="PANTHER" id="PTHR43135:SF3">
    <property type="entry name" value="ALPHA-D-RIBOSE 1-METHYLPHOSPHONATE 5-TRIPHOSPHATE DIPHOSPHATASE"/>
    <property type="match status" value="1"/>
</dbReference>
<reference evidence="2" key="1">
    <citation type="submission" date="2020-08" db="EMBL/GenBank/DDBJ databases">
        <title>Genome public.</title>
        <authorList>
            <person name="Liu C."/>
            <person name="Sun Q."/>
        </authorList>
    </citation>
    <scope>NUCLEOTIDE SEQUENCE</scope>
    <source>
        <strain evidence="2">NSJ-31</strain>
    </source>
</reference>
<dbReference type="InterPro" id="IPR006680">
    <property type="entry name" value="Amidohydro-rel"/>
</dbReference>
<dbReference type="Pfam" id="PF01979">
    <property type="entry name" value="Amidohydro_1"/>
    <property type="match status" value="1"/>
</dbReference>
<dbReference type="EMBL" id="JACRST010000004">
    <property type="protein sequence ID" value="MBC8546278.1"/>
    <property type="molecule type" value="Genomic_DNA"/>
</dbReference>
<evidence type="ECO:0000313" key="2">
    <source>
        <dbReference type="EMBL" id="MBC8546278.1"/>
    </source>
</evidence>
<dbReference type="InterPro" id="IPR032466">
    <property type="entry name" value="Metal_Hydrolase"/>
</dbReference>
<dbReference type="InterPro" id="IPR057744">
    <property type="entry name" value="OTAase-like"/>
</dbReference>
<evidence type="ECO:0000313" key="3">
    <source>
        <dbReference type="Proteomes" id="UP000653127"/>
    </source>
</evidence>
<accession>A0A926DVS6</accession>
<feature type="domain" description="Amidohydrolase-related" evidence="1">
    <location>
        <begin position="53"/>
        <end position="383"/>
    </location>
</feature>
<dbReference type="Proteomes" id="UP000653127">
    <property type="component" value="Unassembled WGS sequence"/>
</dbReference>
<dbReference type="SUPFAM" id="SSF51338">
    <property type="entry name" value="Composite domain of metallo-dependent hydrolases"/>
    <property type="match status" value="1"/>
</dbReference>
<dbReference type="CDD" id="cd01299">
    <property type="entry name" value="Met_dep_hydrolase_A"/>
    <property type="match status" value="1"/>
</dbReference>
<dbReference type="GO" id="GO:0016810">
    <property type="term" value="F:hydrolase activity, acting on carbon-nitrogen (but not peptide) bonds"/>
    <property type="evidence" value="ECO:0007669"/>
    <property type="project" value="InterPro"/>
</dbReference>
<dbReference type="RefSeq" id="WP_249282427.1">
    <property type="nucleotide sequence ID" value="NZ_JACRST010000004.1"/>
</dbReference>
<proteinExistence type="predicted"/>
<comment type="caution">
    <text evidence="2">The sequence shown here is derived from an EMBL/GenBank/DDBJ whole genome shotgun (WGS) entry which is preliminary data.</text>
</comment>
<organism evidence="2 3">
    <name type="scientific">Ligaoa zhengdingensis</name>
    <dbReference type="NCBI Taxonomy" id="2763658"/>
    <lineage>
        <taxon>Bacteria</taxon>
        <taxon>Bacillati</taxon>
        <taxon>Bacillota</taxon>
        <taxon>Clostridia</taxon>
        <taxon>Eubacteriales</taxon>
        <taxon>Oscillospiraceae</taxon>
        <taxon>Ligaoa</taxon>
    </lineage>
</organism>
<dbReference type="SUPFAM" id="SSF51556">
    <property type="entry name" value="Metallo-dependent hydrolases"/>
    <property type="match status" value="1"/>
</dbReference>
<evidence type="ECO:0000259" key="1">
    <source>
        <dbReference type="Pfam" id="PF01979"/>
    </source>
</evidence>
<keyword evidence="3" id="KW-1185">Reference proteome</keyword>